<keyword evidence="4" id="KW-1185">Reference proteome</keyword>
<evidence type="ECO:0000313" key="3">
    <source>
        <dbReference type="EnsemblPlants" id="AET2Gv21139900.1"/>
    </source>
</evidence>
<proteinExistence type="predicted"/>
<dbReference type="PANTHER" id="PTHR46148:SF52">
    <property type="entry name" value="OS04G0603800 PROTEIN"/>
    <property type="match status" value="1"/>
</dbReference>
<reference evidence="3" key="4">
    <citation type="submission" date="2019-03" db="UniProtKB">
        <authorList>
            <consortium name="EnsemblPlants"/>
        </authorList>
    </citation>
    <scope>IDENTIFICATION</scope>
</reference>
<evidence type="ECO:0000259" key="2">
    <source>
        <dbReference type="Pfam" id="PF24626"/>
    </source>
</evidence>
<reference evidence="3" key="3">
    <citation type="journal article" date="2017" name="Nature">
        <title>Genome sequence of the progenitor of the wheat D genome Aegilops tauschii.</title>
        <authorList>
            <person name="Luo M.C."/>
            <person name="Gu Y.Q."/>
            <person name="Puiu D."/>
            <person name="Wang H."/>
            <person name="Twardziok S.O."/>
            <person name="Deal K.R."/>
            <person name="Huo N."/>
            <person name="Zhu T."/>
            <person name="Wang L."/>
            <person name="Wang Y."/>
            <person name="McGuire P.E."/>
            <person name="Liu S."/>
            <person name="Long H."/>
            <person name="Ramasamy R.K."/>
            <person name="Rodriguez J.C."/>
            <person name="Van S.L."/>
            <person name="Yuan L."/>
            <person name="Wang Z."/>
            <person name="Xia Z."/>
            <person name="Xiao L."/>
            <person name="Anderson O.D."/>
            <person name="Ouyang S."/>
            <person name="Liang Y."/>
            <person name="Zimin A.V."/>
            <person name="Pertea G."/>
            <person name="Qi P."/>
            <person name="Bennetzen J.L."/>
            <person name="Dai X."/>
            <person name="Dawson M.W."/>
            <person name="Muller H.G."/>
            <person name="Kugler K."/>
            <person name="Rivarola-Duarte L."/>
            <person name="Spannagl M."/>
            <person name="Mayer K.F.X."/>
            <person name="Lu F.H."/>
            <person name="Bevan M.W."/>
            <person name="Leroy P."/>
            <person name="Li P."/>
            <person name="You F.M."/>
            <person name="Sun Q."/>
            <person name="Liu Z."/>
            <person name="Lyons E."/>
            <person name="Wicker T."/>
            <person name="Salzberg S.L."/>
            <person name="Devos K.M."/>
            <person name="Dvorak J."/>
        </authorList>
    </citation>
    <scope>NUCLEOTIDE SEQUENCE [LARGE SCALE GENOMIC DNA]</scope>
    <source>
        <strain evidence="3">cv. AL8/78</strain>
    </source>
</reference>
<sequence length="169" mass="18800">MVYLRLQPYTQSTVVNRSCPKLALKYFGPYKVLDKIGEAAYRLELPRGSQVHPVFHVSQLKGHVPDHTPVFINFPKPLDLSIPGIIPEAVLDRRLVKKGNNSHLQVLIKWDTVPPSSATWEDYDVLKARYPAAPAWGQAGSSGAGTVSTAVLTMGVNQERRRNQVMKKA</sequence>
<dbReference type="PANTHER" id="PTHR46148">
    <property type="entry name" value="CHROMO DOMAIN-CONTAINING PROTEIN"/>
    <property type="match status" value="1"/>
</dbReference>
<dbReference type="InterPro" id="IPR056924">
    <property type="entry name" value="SH3_Tf2-1"/>
</dbReference>
<dbReference type="Pfam" id="PF24626">
    <property type="entry name" value="SH3_Tf2-1"/>
    <property type="match status" value="1"/>
</dbReference>
<dbReference type="InterPro" id="IPR023780">
    <property type="entry name" value="Chromo_domain"/>
</dbReference>
<dbReference type="Pfam" id="PF00385">
    <property type="entry name" value="Chromo"/>
    <property type="match status" value="1"/>
</dbReference>
<reference evidence="3" key="5">
    <citation type="journal article" date="2021" name="G3 (Bethesda)">
        <title>Aegilops tauschii genome assembly Aet v5.0 features greater sequence contiguity and improved annotation.</title>
        <authorList>
            <person name="Wang L."/>
            <person name="Zhu T."/>
            <person name="Rodriguez J.C."/>
            <person name="Deal K.R."/>
            <person name="Dubcovsky J."/>
            <person name="McGuire P.E."/>
            <person name="Lux T."/>
            <person name="Spannagl M."/>
            <person name="Mayer K.F.X."/>
            <person name="Baldrich P."/>
            <person name="Meyers B.C."/>
            <person name="Huo N."/>
            <person name="Gu Y.Q."/>
            <person name="Zhou H."/>
            <person name="Devos K.M."/>
            <person name="Bennetzen J.L."/>
            <person name="Unver T."/>
            <person name="Budak H."/>
            <person name="Gulick P.J."/>
            <person name="Galiba G."/>
            <person name="Kalapos B."/>
            <person name="Nelson D.R."/>
            <person name="Li P."/>
            <person name="You F.M."/>
            <person name="Luo M.C."/>
            <person name="Dvorak J."/>
        </authorList>
    </citation>
    <scope>NUCLEOTIDE SEQUENCE [LARGE SCALE GENOMIC DNA]</scope>
    <source>
        <strain evidence="3">cv. AL8/78</strain>
    </source>
</reference>
<reference evidence="4" key="2">
    <citation type="journal article" date="2017" name="Nat. Plants">
        <title>The Aegilops tauschii genome reveals multiple impacts of transposons.</title>
        <authorList>
            <person name="Zhao G."/>
            <person name="Zou C."/>
            <person name="Li K."/>
            <person name="Wang K."/>
            <person name="Li T."/>
            <person name="Gao L."/>
            <person name="Zhang X."/>
            <person name="Wang H."/>
            <person name="Yang Z."/>
            <person name="Liu X."/>
            <person name="Jiang W."/>
            <person name="Mao L."/>
            <person name="Kong X."/>
            <person name="Jiao Y."/>
            <person name="Jia J."/>
        </authorList>
    </citation>
    <scope>NUCLEOTIDE SEQUENCE [LARGE SCALE GENOMIC DNA]</scope>
    <source>
        <strain evidence="4">cv. AL8/78</strain>
    </source>
</reference>
<reference evidence="4" key="1">
    <citation type="journal article" date="2014" name="Science">
        <title>Ancient hybridizations among the ancestral genomes of bread wheat.</title>
        <authorList>
            <consortium name="International Wheat Genome Sequencing Consortium,"/>
            <person name="Marcussen T."/>
            <person name="Sandve S.R."/>
            <person name="Heier L."/>
            <person name="Spannagl M."/>
            <person name="Pfeifer M."/>
            <person name="Jakobsen K.S."/>
            <person name="Wulff B.B."/>
            <person name="Steuernagel B."/>
            <person name="Mayer K.F."/>
            <person name="Olsen O.A."/>
        </authorList>
    </citation>
    <scope>NUCLEOTIDE SEQUENCE [LARGE SCALE GENOMIC DNA]</scope>
    <source>
        <strain evidence="4">cv. AL8/78</strain>
    </source>
</reference>
<evidence type="ECO:0000313" key="4">
    <source>
        <dbReference type="Proteomes" id="UP000015105"/>
    </source>
</evidence>
<dbReference type="Proteomes" id="UP000015105">
    <property type="component" value="Chromosome 2D"/>
</dbReference>
<dbReference type="STRING" id="200361.A0A453D8N5"/>
<dbReference type="Gene3D" id="2.40.50.40">
    <property type="match status" value="1"/>
</dbReference>
<accession>A0A453D8N5</accession>
<name>A0A453D8N5_AEGTS</name>
<feature type="domain" description="Chromo" evidence="1">
    <location>
        <begin position="86"/>
        <end position="128"/>
    </location>
</feature>
<evidence type="ECO:0000259" key="1">
    <source>
        <dbReference type="Pfam" id="PF00385"/>
    </source>
</evidence>
<feature type="domain" description="Tf2-1-like SH3-like" evidence="2">
    <location>
        <begin position="1"/>
        <end position="62"/>
    </location>
</feature>
<organism evidence="3 4">
    <name type="scientific">Aegilops tauschii subsp. strangulata</name>
    <name type="common">Goatgrass</name>
    <dbReference type="NCBI Taxonomy" id="200361"/>
    <lineage>
        <taxon>Eukaryota</taxon>
        <taxon>Viridiplantae</taxon>
        <taxon>Streptophyta</taxon>
        <taxon>Embryophyta</taxon>
        <taxon>Tracheophyta</taxon>
        <taxon>Spermatophyta</taxon>
        <taxon>Magnoliopsida</taxon>
        <taxon>Liliopsida</taxon>
        <taxon>Poales</taxon>
        <taxon>Poaceae</taxon>
        <taxon>BOP clade</taxon>
        <taxon>Pooideae</taxon>
        <taxon>Triticodae</taxon>
        <taxon>Triticeae</taxon>
        <taxon>Triticinae</taxon>
        <taxon>Aegilops</taxon>
    </lineage>
</organism>
<dbReference type="InterPro" id="IPR016197">
    <property type="entry name" value="Chromo-like_dom_sf"/>
</dbReference>
<protein>
    <submittedName>
        <fullName evidence="3">Uncharacterized protein</fullName>
    </submittedName>
</protein>
<dbReference type="AlphaFoldDB" id="A0A453D8N5"/>
<dbReference type="Gramene" id="AET2Gv21139900.1">
    <property type="protein sequence ID" value="AET2Gv21139900.1"/>
    <property type="gene ID" value="AET2Gv21139900"/>
</dbReference>
<dbReference type="SUPFAM" id="SSF54160">
    <property type="entry name" value="Chromo domain-like"/>
    <property type="match status" value="1"/>
</dbReference>
<dbReference type="EnsemblPlants" id="AET2Gv21139900.1">
    <property type="protein sequence ID" value="AET2Gv21139900.1"/>
    <property type="gene ID" value="AET2Gv21139900"/>
</dbReference>